<dbReference type="Proteomes" id="UP000887565">
    <property type="component" value="Unplaced"/>
</dbReference>
<evidence type="ECO:0000313" key="2">
    <source>
        <dbReference type="WBParaSite" id="nRc.2.0.1.t39605-RA"/>
    </source>
</evidence>
<reference evidence="2" key="1">
    <citation type="submission" date="2022-11" db="UniProtKB">
        <authorList>
            <consortium name="WormBaseParasite"/>
        </authorList>
    </citation>
    <scope>IDENTIFICATION</scope>
</reference>
<sequence length="255" mass="28689">MAFVRVAMTIAADHWRICQISPPLIKHEAIIAFGQELGRLPLNGQYVVCTTVEESQTMCDFLANDTRIPGIYGLDAEFMNDHMSWNHWDKNEAGPLANLAKKKLDIALHGQQYAKRPFAIIIQVCRANGHTVIFDLLEMGVVPISLIELLKGAHGIIRFAASCDLTAMTNVDIRFTDVKIRADTNQIHLFLKSNRSMDYVREMKPDLYKHVINRTFNFCHAGNSSAAIVHHLFGVHLEKGFQGQGLAWVKRPLPS</sequence>
<protein>
    <submittedName>
        <fullName evidence="2">Uncharacterized protein</fullName>
    </submittedName>
</protein>
<accession>A0A915KNH9</accession>
<dbReference type="AlphaFoldDB" id="A0A915KNH9"/>
<dbReference type="InterPro" id="IPR012337">
    <property type="entry name" value="RNaseH-like_sf"/>
</dbReference>
<name>A0A915KNH9_ROMCU</name>
<dbReference type="SUPFAM" id="SSF53098">
    <property type="entry name" value="Ribonuclease H-like"/>
    <property type="match status" value="1"/>
</dbReference>
<keyword evidence="1" id="KW-1185">Reference proteome</keyword>
<dbReference type="GO" id="GO:0003676">
    <property type="term" value="F:nucleic acid binding"/>
    <property type="evidence" value="ECO:0007669"/>
    <property type="project" value="InterPro"/>
</dbReference>
<dbReference type="InterPro" id="IPR036397">
    <property type="entry name" value="RNaseH_sf"/>
</dbReference>
<evidence type="ECO:0000313" key="1">
    <source>
        <dbReference type="Proteomes" id="UP000887565"/>
    </source>
</evidence>
<proteinExistence type="predicted"/>
<organism evidence="1 2">
    <name type="scientific">Romanomermis culicivorax</name>
    <name type="common">Nematode worm</name>
    <dbReference type="NCBI Taxonomy" id="13658"/>
    <lineage>
        <taxon>Eukaryota</taxon>
        <taxon>Metazoa</taxon>
        <taxon>Ecdysozoa</taxon>
        <taxon>Nematoda</taxon>
        <taxon>Enoplea</taxon>
        <taxon>Dorylaimia</taxon>
        <taxon>Mermithida</taxon>
        <taxon>Mermithoidea</taxon>
        <taxon>Mermithidae</taxon>
        <taxon>Romanomermis</taxon>
    </lineage>
</organism>
<dbReference type="Gene3D" id="3.30.420.10">
    <property type="entry name" value="Ribonuclease H-like superfamily/Ribonuclease H"/>
    <property type="match status" value="1"/>
</dbReference>
<dbReference type="WBParaSite" id="nRc.2.0.1.t39605-RA">
    <property type="protein sequence ID" value="nRc.2.0.1.t39605-RA"/>
    <property type="gene ID" value="nRc.2.0.1.g39605"/>
</dbReference>